<keyword evidence="3" id="KW-1185">Reference proteome</keyword>
<feature type="region of interest" description="Disordered" evidence="1">
    <location>
        <begin position="1"/>
        <end position="25"/>
    </location>
</feature>
<dbReference type="EMBL" id="BMAO01008292">
    <property type="protein sequence ID" value="GFR22327.1"/>
    <property type="molecule type" value="Genomic_DNA"/>
</dbReference>
<comment type="caution">
    <text evidence="2">The sequence shown here is derived from an EMBL/GenBank/DDBJ whole genome shotgun (WGS) entry which is preliminary data.</text>
</comment>
<organism evidence="2 3">
    <name type="scientific">Trichonephila clavata</name>
    <name type="common">Joro spider</name>
    <name type="synonym">Nephila clavata</name>
    <dbReference type="NCBI Taxonomy" id="2740835"/>
    <lineage>
        <taxon>Eukaryota</taxon>
        <taxon>Metazoa</taxon>
        <taxon>Ecdysozoa</taxon>
        <taxon>Arthropoda</taxon>
        <taxon>Chelicerata</taxon>
        <taxon>Arachnida</taxon>
        <taxon>Araneae</taxon>
        <taxon>Araneomorphae</taxon>
        <taxon>Entelegynae</taxon>
        <taxon>Araneoidea</taxon>
        <taxon>Nephilidae</taxon>
        <taxon>Trichonephila</taxon>
    </lineage>
</organism>
<feature type="compositionally biased region" description="Basic and acidic residues" evidence="1">
    <location>
        <begin position="8"/>
        <end position="18"/>
    </location>
</feature>
<sequence length="66" mass="7538">MNSSNSVVHKEERSKNEDNCCPLDSASNRRITEMHRYALVGIHLERYRNGGDAYLQRIVALDETCA</sequence>
<dbReference type="Proteomes" id="UP000887116">
    <property type="component" value="Unassembled WGS sequence"/>
</dbReference>
<evidence type="ECO:0000313" key="2">
    <source>
        <dbReference type="EMBL" id="GFR22327.1"/>
    </source>
</evidence>
<gene>
    <name evidence="2" type="ORF">TNCT_485541</name>
</gene>
<proteinExistence type="predicted"/>
<dbReference type="AlphaFoldDB" id="A0A8X6LVN1"/>
<evidence type="ECO:0000313" key="3">
    <source>
        <dbReference type="Proteomes" id="UP000887116"/>
    </source>
</evidence>
<evidence type="ECO:0000256" key="1">
    <source>
        <dbReference type="SAM" id="MobiDB-lite"/>
    </source>
</evidence>
<protein>
    <submittedName>
        <fullName evidence="2">Uncharacterized protein</fullName>
    </submittedName>
</protein>
<reference evidence="2" key="1">
    <citation type="submission" date="2020-07" db="EMBL/GenBank/DDBJ databases">
        <title>Multicomponent nature underlies the extraordinary mechanical properties of spider dragline silk.</title>
        <authorList>
            <person name="Kono N."/>
            <person name="Nakamura H."/>
            <person name="Mori M."/>
            <person name="Yoshida Y."/>
            <person name="Ohtoshi R."/>
            <person name="Malay A.D."/>
            <person name="Moran D.A.P."/>
            <person name="Tomita M."/>
            <person name="Numata K."/>
            <person name="Arakawa K."/>
        </authorList>
    </citation>
    <scope>NUCLEOTIDE SEQUENCE</scope>
</reference>
<accession>A0A8X6LVN1</accession>
<name>A0A8X6LVN1_TRICU</name>